<evidence type="ECO:0000256" key="5">
    <source>
        <dbReference type="HAMAP-Rule" id="MF_01197"/>
    </source>
</evidence>
<keyword evidence="2 5" id="KW-0717">Septation</keyword>
<reference evidence="8" key="1">
    <citation type="journal article" date="2019" name="Int. J. Syst. Evol. Microbiol.">
        <title>The Global Catalogue of Microorganisms (GCM) 10K type strain sequencing project: providing services to taxonomists for standard genome sequencing and annotation.</title>
        <authorList>
            <consortium name="The Broad Institute Genomics Platform"/>
            <consortium name="The Broad Institute Genome Sequencing Center for Infectious Disease"/>
            <person name="Wu L."/>
            <person name="Ma J."/>
        </authorList>
    </citation>
    <scope>NUCLEOTIDE SEQUENCE [LARGE SCALE GENOMIC DNA]</scope>
    <source>
        <strain evidence="8">YIM 94188</strain>
    </source>
</reference>
<dbReference type="PANTHER" id="PTHR35798">
    <property type="entry name" value="CELL DIVISION PROTEIN SEPF"/>
    <property type="match status" value="1"/>
</dbReference>
<keyword evidence="8" id="KW-1185">Reference proteome</keyword>
<evidence type="ECO:0000256" key="6">
    <source>
        <dbReference type="SAM" id="MobiDB-lite"/>
    </source>
</evidence>
<dbReference type="EMBL" id="JBHSNS010000001">
    <property type="protein sequence ID" value="MFC5728446.1"/>
    <property type="molecule type" value="Genomic_DNA"/>
</dbReference>
<name>A0ABW0ZFX1_9ACTN</name>
<dbReference type="Gene3D" id="3.30.110.150">
    <property type="entry name" value="SepF-like protein"/>
    <property type="match status" value="1"/>
</dbReference>
<dbReference type="InterPro" id="IPR038594">
    <property type="entry name" value="SepF-like_sf"/>
</dbReference>
<organism evidence="7 8">
    <name type="scientific">Nocardioides vastitatis</name>
    <dbReference type="NCBI Taxonomy" id="2568655"/>
    <lineage>
        <taxon>Bacteria</taxon>
        <taxon>Bacillati</taxon>
        <taxon>Actinomycetota</taxon>
        <taxon>Actinomycetes</taxon>
        <taxon>Propionibacteriales</taxon>
        <taxon>Nocardioidaceae</taxon>
        <taxon>Nocardioides</taxon>
    </lineage>
</organism>
<comment type="function">
    <text evidence="4 5">Cell division protein that is part of the divisome complex and is recruited early to the Z-ring. Probably stimulates Z-ring formation, perhaps through the cross-linking of FtsZ protofilaments. Its function overlaps with FtsA.</text>
</comment>
<sequence>MSGAMRRIGEYLGLLEDTGYDEYDDELTEDGGAREARPARNVRAVPSGSVADLDERRRPVAVAPSQPVVAELSRITTLHPTTYNEARAVGEQYREGIPVIMNLSEMDDSDAKRLVDFAAGLIFATRGSIERVTNKVFLLSPPNVTVAAEDKARIAGDGFFNQS</sequence>
<dbReference type="RefSeq" id="WP_136435755.1">
    <property type="nucleotide sequence ID" value="NZ_JBHSNS010000001.1"/>
</dbReference>
<comment type="similarity">
    <text evidence="5">Belongs to the SepF family.</text>
</comment>
<evidence type="ECO:0000256" key="4">
    <source>
        <dbReference type="ARBA" id="ARBA00044936"/>
    </source>
</evidence>
<dbReference type="Proteomes" id="UP001596072">
    <property type="component" value="Unassembled WGS sequence"/>
</dbReference>
<dbReference type="Pfam" id="PF04472">
    <property type="entry name" value="SepF"/>
    <property type="match status" value="1"/>
</dbReference>
<protein>
    <recommendedName>
        <fullName evidence="5">Cell division protein SepF</fullName>
    </recommendedName>
</protein>
<feature type="region of interest" description="Disordered" evidence="6">
    <location>
        <begin position="23"/>
        <end position="43"/>
    </location>
</feature>
<evidence type="ECO:0000256" key="1">
    <source>
        <dbReference type="ARBA" id="ARBA00022618"/>
    </source>
</evidence>
<proteinExistence type="inferred from homology"/>
<evidence type="ECO:0000313" key="8">
    <source>
        <dbReference type="Proteomes" id="UP001596072"/>
    </source>
</evidence>
<evidence type="ECO:0000256" key="2">
    <source>
        <dbReference type="ARBA" id="ARBA00023210"/>
    </source>
</evidence>
<comment type="subcellular location">
    <subcellularLocation>
        <location evidence="5">Cytoplasm</location>
    </subcellularLocation>
    <text evidence="5">Localizes to the division site, in a FtsZ-dependent manner.</text>
</comment>
<accession>A0ABW0ZFX1</accession>
<comment type="caution">
    <text evidence="7">The sequence shown here is derived from an EMBL/GenBank/DDBJ whole genome shotgun (WGS) entry which is preliminary data.</text>
</comment>
<dbReference type="PANTHER" id="PTHR35798:SF1">
    <property type="entry name" value="CELL DIVISION PROTEIN SEPF"/>
    <property type="match status" value="1"/>
</dbReference>
<gene>
    <name evidence="5" type="primary">sepF</name>
    <name evidence="7" type="ORF">ACFPQB_05915</name>
</gene>
<keyword evidence="3 5" id="KW-0131">Cell cycle</keyword>
<evidence type="ECO:0000256" key="3">
    <source>
        <dbReference type="ARBA" id="ARBA00023306"/>
    </source>
</evidence>
<dbReference type="InterPro" id="IPR023052">
    <property type="entry name" value="Cell_div_SepF"/>
</dbReference>
<comment type="subunit">
    <text evidence="5">Homodimer. Interacts with FtsZ.</text>
</comment>
<evidence type="ECO:0000313" key="7">
    <source>
        <dbReference type="EMBL" id="MFC5728446.1"/>
    </source>
</evidence>
<keyword evidence="1 5" id="KW-0132">Cell division</keyword>
<dbReference type="InterPro" id="IPR007561">
    <property type="entry name" value="Cell_div_SepF/SepF-rel"/>
</dbReference>
<dbReference type="GO" id="GO:0051301">
    <property type="term" value="P:cell division"/>
    <property type="evidence" value="ECO:0007669"/>
    <property type="project" value="UniProtKB-KW"/>
</dbReference>
<keyword evidence="5" id="KW-0963">Cytoplasm</keyword>
<dbReference type="HAMAP" id="MF_01197">
    <property type="entry name" value="SepF"/>
    <property type="match status" value="1"/>
</dbReference>